<accession>V8BM13</accession>
<keyword evidence="6" id="KW-0238">DNA-binding</keyword>
<comment type="caution">
    <text evidence="14">The sequence shown here is derived from an EMBL/GenBank/DDBJ whole genome shotgun (WGS) entry which is preliminary data.</text>
</comment>
<dbReference type="CDD" id="cd17932">
    <property type="entry name" value="DEXQc_UvrD"/>
    <property type="match status" value="1"/>
</dbReference>
<dbReference type="PANTHER" id="PTHR11070:SF2">
    <property type="entry name" value="ATP-DEPENDENT DNA HELICASE SRS2"/>
    <property type="match status" value="1"/>
</dbReference>
<keyword evidence="3 11" id="KW-0378">Hydrolase</keyword>
<feature type="domain" description="UvrD-like helicase ATP-binding" evidence="12">
    <location>
        <begin position="25"/>
        <end position="305"/>
    </location>
</feature>
<dbReference type="GO" id="GO:0003677">
    <property type="term" value="F:DNA binding"/>
    <property type="evidence" value="ECO:0007669"/>
    <property type="project" value="UniProtKB-KW"/>
</dbReference>
<organism evidence="14 15">
    <name type="scientific">[Ruminococcus] lactaris CC59_002D</name>
    <dbReference type="NCBI Taxonomy" id="1073376"/>
    <lineage>
        <taxon>Bacteria</taxon>
        <taxon>Bacillati</taxon>
        <taxon>Bacillota</taxon>
        <taxon>Clostridia</taxon>
        <taxon>Lachnospirales</taxon>
        <taxon>Lachnospiraceae</taxon>
        <taxon>Mediterraneibacter</taxon>
    </lineage>
</organism>
<dbReference type="Gene3D" id="1.10.10.160">
    <property type="match status" value="1"/>
</dbReference>
<evidence type="ECO:0000256" key="11">
    <source>
        <dbReference type="PROSITE-ProRule" id="PRU00560"/>
    </source>
</evidence>
<evidence type="ECO:0000313" key="14">
    <source>
        <dbReference type="EMBL" id="ETD15496.1"/>
    </source>
</evidence>
<keyword evidence="4 11" id="KW-0347">Helicase</keyword>
<evidence type="ECO:0000256" key="3">
    <source>
        <dbReference type="ARBA" id="ARBA00022801"/>
    </source>
</evidence>
<dbReference type="AlphaFoldDB" id="V8BM13"/>
<keyword evidence="2 11" id="KW-0547">Nucleotide-binding</keyword>
<dbReference type="PROSITE" id="PS51217">
    <property type="entry name" value="UVRD_HELICASE_CTER"/>
    <property type="match status" value="1"/>
</dbReference>
<sequence>MTEKKRYYKMKRYIEWEEFEQTFPIRLNAQQKSAVQSVNGPVLLLAVPGSGKTTVLVTRLGYMIYCKGIDPEKILTVTYTVAATKDMSRRFAGYFGEELADRLEFRTINGLCAKIISYYGRMIGKKPFELVQDEKITAGMLSMIYQQSEHAYATESDLKTVRTLITYIKNMMLTEEEILELDEEADLKISVIYKEYCRQLRAKGLMDYDDQMVYAYTMLRSVPELLRHFQELYPYICVDEAQDTSKIQHAIIALLASGSENLFMVGDEDQSIYGFRAAYPEALLTFEKNYPDAKVLLMEENFRSDARIVLAADRFIQKNTLRHEKHMKAARKPASDIREISLRSRKAQYTYLAKLAEGCTSQTAILYRDNECILPLVDLLERNGIPYQMRNAELSFFSHRTILDIINIIKLAQNPMDTEAFLQIYYKIGTYLRKQDAIRIARISEEKRIPVLDVAAEDSDLNGHVLGSVRSMRTHLQNLLQDSGERAIYRIMQFMGYQEYLNRSGLSDSKLEILRILGSRADSPMELAERLEQLKVLIREKEPDRKCPLILSTIHASKGLEYDSVYLIDVADGILPESIPQNLHQASAEELKAYEEERRLFYVGVTRAKDHLTLFTTNRPSTFCSEFLGKSSVTEEGRKNLMPVESRISRTFKQARPYAAVAGIRQTKASEELYFRLKEELGTGVIVEHKKYGEGVVTQLDDRLVHIMFQDDTLRMMNLKILANAGLLKVKK</sequence>
<keyword evidence="5 11" id="KW-0067">ATP-binding</keyword>
<comment type="similarity">
    <text evidence="1">Belongs to the helicase family. UvrD subfamily.</text>
</comment>
<evidence type="ECO:0000256" key="4">
    <source>
        <dbReference type="ARBA" id="ARBA00022806"/>
    </source>
</evidence>
<evidence type="ECO:0000259" key="13">
    <source>
        <dbReference type="PROSITE" id="PS51217"/>
    </source>
</evidence>
<dbReference type="Pfam" id="PF00580">
    <property type="entry name" value="UvrD-helicase"/>
    <property type="match status" value="1"/>
</dbReference>
<feature type="domain" description="UvrD-like helicase C-terminal" evidence="13">
    <location>
        <begin position="306"/>
        <end position="559"/>
    </location>
</feature>
<dbReference type="Proteomes" id="UP000018683">
    <property type="component" value="Unassembled WGS sequence"/>
</dbReference>
<dbReference type="GO" id="GO:0000725">
    <property type="term" value="P:recombinational repair"/>
    <property type="evidence" value="ECO:0007669"/>
    <property type="project" value="TreeGrafter"/>
</dbReference>
<name>V8BM13_9FIRM</name>
<feature type="binding site" evidence="11">
    <location>
        <begin position="46"/>
        <end position="53"/>
    </location>
    <ligand>
        <name>ATP</name>
        <dbReference type="ChEBI" id="CHEBI:30616"/>
    </ligand>
</feature>
<dbReference type="RefSeq" id="WP_023923369.1">
    <property type="nucleotide sequence ID" value="NZ_KI669412.1"/>
</dbReference>
<dbReference type="EMBL" id="AZJE01000039">
    <property type="protein sequence ID" value="ETD15496.1"/>
    <property type="molecule type" value="Genomic_DNA"/>
</dbReference>
<keyword evidence="7" id="KW-0413">Isomerase</keyword>
<evidence type="ECO:0000256" key="7">
    <source>
        <dbReference type="ARBA" id="ARBA00023235"/>
    </source>
</evidence>
<dbReference type="STRING" id="1073376.HMPREF1202_02728"/>
<evidence type="ECO:0000256" key="6">
    <source>
        <dbReference type="ARBA" id="ARBA00023125"/>
    </source>
</evidence>
<dbReference type="Gene3D" id="1.10.486.10">
    <property type="entry name" value="PCRA, domain 4"/>
    <property type="match status" value="1"/>
</dbReference>
<dbReference type="PANTHER" id="PTHR11070">
    <property type="entry name" value="UVRD / RECB / PCRA DNA HELICASE FAMILY MEMBER"/>
    <property type="match status" value="1"/>
</dbReference>
<protein>
    <recommendedName>
        <fullName evidence="9">DNA 3'-5' helicase</fullName>
        <ecNumber evidence="9">5.6.2.4</ecNumber>
    </recommendedName>
</protein>
<proteinExistence type="inferred from homology"/>
<evidence type="ECO:0000313" key="15">
    <source>
        <dbReference type="Proteomes" id="UP000018683"/>
    </source>
</evidence>
<reference evidence="14 15" key="1">
    <citation type="submission" date="2013-10" db="EMBL/GenBank/DDBJ databases">
        <title>The Genome Sequence of Ruminococcus lactaris CC59_002D.</title>
        <authorList>
            <consortium name="The Broad Institute Genomics Platform"/>
            <person name="Earl A."/>
            <person name="Allen-Vercoe E."/>
            <person name="Daigneault M."/>
            <person name="Young S.K."/>
            <person name="Zeng Q."/>
            <person name="Gargeya S."/>
            <person name="Fitzgerald M."/>
            <person name="Abouelleil A."/>
            <person name="Alvarado L."/>
            <person name="Chapman S.B."/>
            <person name="Gainer-Dewar J."/>
            <person name="Goldberg J."/>
            <person name="Griggs A."/>
            <person name="Gujja S."/>
            <person name="Hansen M."/>
            <person name="Howarth C."/>
            <person name="Imamovic A."/>
            <person name="Ireland A."/>
            <person name="Larimer J."/>
            <person name="McCowan C."/>
            <person name="Murphy C."/>
            <person name="Pearson M."/>
            <person name="Poon T.W."/>
            <person name="Priest M."/>
            <person name="Roberts A."/>
            <person name="Saif S."/>
            <person name="Shea T."/>
            <person name="Sykes S."/>
            <person name="Wortman J."/>
            <person name="Nusbaum C."/>
            <person name="Birren B."/>
        </authorList>
    </citation>
    <scope>NUCLEOTIDE SEQUENCE [LARGE SCALE GENOMIC DNA]</scope>
    <source>
        <strain evidence="14 15">CC59_002D</strain>
    </source>
</reference>
<dbReference type="InterPro" id="IPR014017">
    <property type="entry name" value="DNA_helicase_UvrD-like_C"/>
</dbReference>
<evidence type="ECO:0000256" key="2">
    <source>
        <dbReference type="ARBA" id="ARBA00022741"/>
    </source>
</evidence>
<evidence type="ECO:0000256" key="5">
    <source>
        <dbReference type="ARBA" id="ARBA00022840"/>
    </source>
</evidence>
<dbReference type="Pfam" id="PF13361">
    <property type="entry name" value="UvrD_C"/>
    <property type="match status" value="1"/>
</dbReference>
<dbReference type="PROSITE" id="PS51198">
    <property type="entry name" value="UVRD_HELICASE_ATP_BIND"/>
    <property type="match status" value="1"/>
</dbReference>
<dbReference type="EC" id="5.6.2.4" evidence="9"/>
<evidence type="ECO:0000256" key="10">
    <source>
        <dbReference type="ARBA" id="ARBA00048988"/>
    </source>
</evidence>
<dbReference type="InterPro" id="IPR027417">
    <property type="entry name" value="P-loop_NTPase"/>
</dbReference>
<dbReference type="PATRIC" id="fig|1073376.3.peg.2802"/>
<evidence type="ECO:0000256" key="8">
    <source>
        <dbReference type="ARBA" id="ARBA00034617"/>
    </source>
</evidence>
<dbReference type="GO" id="GO:0005524">
    <property type="term" value="F:ATP binding"/>
    <property type="evidence" value="ECO:0007669"/>
    <property type="project" value="UniProtKB-UniRule"/>
</dbReference>
<comment type="catalytic activity">
    <reaction evidence="8">
        <text>Couples ATP hydrolysis with the unwinding of duplex DNA by translocating in the 3'-5' direction.</text>
        <dbReference type="EC" id="5.6.2.4"/>
    </reaction>
</comment>
<comment type="catalytic activity">
    <reaction evidence="10">
        <text>ATP + H2O = ADP + phosphate + H(+)</text>
        <dbReference type="Rhea" id="RHEA:13065"/>
        <dbReference type="ChEBI" id="CHEBI:15377"/>
        <dbReference type="ChEBI" id="CHEBI:15378"/>
        <dbReference type="ChEBI" id="CHEBI:30616"/>
        <dbReference type="ChEBI" id="CHEBI:43474"/>
        <dbReference type="ChEBI" id="CHEBI:456216"/>
        <dbReference type="EC" id="5.6.2.4"/>
    </reaction>
</comment>
<dbReference type="InterPro" id="IPR000212">
    <property type="entry name" value="DNA_helicase_UvrD/REP"/>
</dbReference>
<evidence type="ECO:0000256" key="1">
    <source>
        <dbReference type="ARBA" id="ARBA00009922"/>
    </source>
</evidence>
<dbReference type="InterPro" id="IPR013986">
    <property type="entry name" value="DExx_box_DNA_helicase_dom_sf"/>
</dbReference>
<dbReference type="GO" id="GO:0043138">
    <property type="term" value="F:3'-5' DNA helicase activity"/>
    <property type="evidence" value="ECO:0007669"/>
    <property type="project" value="UniProtKB-EC"/>
</dbReference>
<dbReference type="HOGENOM" id="CLU_004585_6_1_9"/>
<dbReference type="CDD" id="cd18807">
    <property type="entry name" value="SF1_C_UvrD"/>
    <property type="match status" value="1"/>
</dbReference>
<dbReference type="InterPro" id="IPR014016">
    <property type="entry name" value="UvrD-like_ATP-bd"/>
</dbReference>
<dbReference type="GO" id="GO:0016887">
    <property type="term" value="F:ATP hydrolysis activity"/>
    <property type="evidence" value="ECO:0007669"/>
    <property type="project" value="RHEA"/>
</dbReference>
<gene>
    <name evidence="14" type="ORF">HMPREF1202_02728</name>
</gene>
<dbReference type="Gene3D" id="3.40.50.300">
    <property type="entry name" value="P-loop containing nucleotide triphosphate hydrolases"/>
    <property type="match status" value="2"/>
</dbReference>
<evidence type="ECO:0000259" key="12">
    <source>
        <dbReference type="PROSITE" id="PS51198"/>
    </source>
</evidence>
<dbReference type="SUPFAM" id="SSF52540">
    <property type="entry name" value="P-loop containing nucleoside triphosphate hydrolases"/>
    <property type="match status" value="1"/>
</dbReference>
<evidence type="ECO:0000256" key="9">
    <source>
        <dbReference type="ARBA" id="ARBA00034808"/>
    </source>
</evidence>